<comment type="caution">
    <text evidence="7">The sequence shown here is derived from an EMBL/GenBank/DDBJ whole genome shotgun (WGS) entry which is preliminary data.</text>
</comment>
<dbReference type="InterPro" id="IPR029058">
    <property type="entry name" value="AB_hydrolase_fold"/>
</dbReference>
<comment type="similarity">
    <text evidence="1">Belongs to the peptidase S28 family.</text>
</comment>
<protein>
    <submittedName>
        <fullName evidence="7">Uncharacterized protein</fullName>
    </submittedName>
</protein>
<keyword evidence="2" id="KW-0645">Protease</keyword>
<evidence type="ECO:0000256" key="3">
    <source>
        <dbReference type="ARBA" id="ARBA00022729"/>
    </source>
</evidence>
<evidence type="ECO:0000256" key="2">
    <source>
        <dbReference type="ARBA" id="ARBA00022670"/>
    </source>
</evidence>
<dbReference type="InterPro" id="IPR042269">
    <property type="entry name" value="Ser_carbopepase_S28_SKS"/>
</dbReference>
<dbReference type="PANTHER" id="PTHR11010:SF38">
    <property type="entry name" value="LYSOSOMAL PRO-X CARBOXYPEPTIDASE"/>
    <property type="match status" value="1"/>
</dbReference>
<dbReference type="GO" id="GO:0006508">
    <property type="term" value="P:proteolysis"/>
    <property type="evidence" value="ECO:0007669"/>
    <property type="project" value="UniProtKB-KW"/>
</dbReference>
<dbReference type="Gene3D" id="1.20.120.980">
    <property type="entry name" value="Serine carboxypeptidase S28, SKS domain"/>
    <property type="match status" value="1"/>
</dbReference>
<gene>
    <name evidence="7" type="ORF">EVOR1521_LOCUS11474</name>
</gene>
<dbReference type="SUPFAM" id="SSF53474">
    <property type="entry name" value="alpha/beta-Hydrolases"/>
    <property type="match status" value="1"/>
</dbReference>
<dbReference type="GO" id="GO:0003085">
    <property type="term" value="P:negative regulation of systemic arterial blood pressure"/>
    <property type="evidence" value="ECO:0007669"/>
    <property type="project" value="TreeGrafter"/>
</dbReference>
<keyword evidence="3 6" id="KW-0732">Signal</keyword>
<keyword evidence="8" id="KW-1185">Reference proteome</keyword>
<evidence type="ECO:0000256" key="1">
    <source>
        <dbReference type="ARBA" id="ARBA00011079"/>
    </source>
</evidence>
<dbReference type="Pfam" id="PF05577">
    <property type="entry name" value="Peptidase_S28"/>
    <property type="match status" value="1"/>
</dbReference>
<evidence type="ECO:0000313" key="8">
    <source>
        <dbReference type="Proteomes" id="UP001178507"/>
    </source>
</evidence>
<dbReference type="GO" id="GO:0043535">
    <property type="term" value="P:regulation of blood vessel endothelial cell migration"/>
    <property type="evidence" value="ECO:0007669"/>
    <property type="project" value="TreeGrafter"/>
</dbReference>
<reference evidence="7" key="1">
    <citation type="submission" date="2023-08" db="EMBL/GenBank/DDBJ databases">
        <authorList>
            <person name="Chen Y."/>
            <person name="Shah S."/>
            <person name="Dougan E. K."/>
            <person name="Thang M."/>
            <person name="Chan C."/>
        </authorList>
    </citation>
    <scope>NUCLEOTIDE SEQUENCE</scope>
</reference>
<dbReference type="InterPro" id="IPR008758">
    <property type="entry name" value="Peptidase_S28"/>
</dbReference>
<dbReference type="AlphaFoldDB" id="A0AA36IBX8"/>
<feature type="signal peptide" evidence="6">
    <location>
        <begin position="1"/>
        <end position="18"/>
    </location>
</feature>
<evidence type="ECO:0000313" key="7">
    <source>
        <dbReference type="EMBL" id="CAJ1384654.1"/>
    </source>
</evidence>
<feature type="chain" id="PRO_5041229041" evidence="6">
    <location>
        <begin position="19"/>
        <end position="481"/>
    </location>
</feature>
<sequence length="481" mass="52749">MWRLLALCPCALAHGGALERFPPEVSNVTSFVDNFDFANNATFHQKALTYSAWWRAGNPIFFFFGGEGSVEGFYNASGAVFEHGQALEAMVVFLEHRYYGSSRPSSDLRFLTLEQALADTAWFLEGLRRRLGCGERECPVVTFGGSYGGMMVAWFRQKYPHLTAGGLASSAPIDFYPNDGRQEAFWNATMHTFRFFGSEGCPGEVDKALGLLQQQSQDAAGRRQISEALGSCEDLENETTAGAKVDFFLRGVFATLAMLDYPVASNFVTLLPANPAKVACQRLQSSTDLRGLRRVVDLFLNATGSYRCYDYLAEMVGRATSGQLHGPTTLPDMGHWQYQACNEMPMQSLTSDGMGFYPAKDSQLAEVADSCYLRYGLRPRTAWLGVSLGGSRLHVGQLLFTDGEKDPWRAGTPKASRIPSGVDIVQHLIPAAAHHEDLRFDASPPRAAVLEAKRLARRLVARWAADFRRGGGSGAGGGWVV</sequence>
<organism evidence="7 8">
    <name type="scientific">Effrenium voratum</name>
    <dbReference type="NCBI Taxonomy" id="2562239"/>
    <lineage>
        <taxon>Eukaryota</taxon>
        <taxon>Sar</taxon>
        <taxon>Alveolata</taxon>
        <taxon>Dinophyceae</taxon>
        <taxon>Suessiales</taxon>
        <taxon>Symbiodiniaceae</taxon>
        <taxon>Effrenium</taxon>
    </lineage>
</organism>
<keyword evidence="4" id="KW-0378">Hydrolase</keyword>
<evidence type="ECO:0000256" key="4">
    <source>
        <dbReference type="ARBA" id="ARBA00022801"/>
    </source>
</evidence>
<dbReference type="GO" id="GO:0008239">
    <property type="term" value="F:dipeptidyl-peptidase activity"/>
    <property type="evidence" value="ECO:0007669"/>
    <property type="project" value="TreeGrafter"/>
</dbReference>
<dbReference type="PANTHER" id="PTHR11010">
    <property type="entry name" value="PROTEASE S28 PRO-X CARBOXYPEPTIDASE-RELATED"/>
    <property type="match status" value="1"/>
</dbReference>
<dbReference type="Proteomes" id="UP001178507">
    <property type="component" value="Unassembled WGS sequence"/>
</dbReference>
<evidence type="ECO:0000256" key="5">
    <source>
        <dbReference type="ARBA" id="ARBA00023180"/>
    </source>
</evidence>
<dbReference type="GO" id="GO:0070008">
    <property type="term" value="F:serine-type exopeptidase activity"/>
    <property type="evidence" value="ECO:0007669"/>
    <property type="project" value="InterPro"/>
</dbReference>
<keyword evidence="5" id="KW-0325">Glycoprotein</keyword>
<name>A0AA36IBX8_9DINO</name>
<dbReference type="EMBL" id="CAUJNA010001136">
    <property type="protein sequence ID" value="CAJ1384654.1"/>
    <property type="molecule type" value="Genomic_DNA"/>
</dbReference>
<accession>A0AA36IBX8</accession>
<dbReference type="Gene3D" id="3.40.50.1820">
    <property type="entry name" value="alpha/beta hydrolase"/>
    <property type="match status" value="1"/>
</dbReference>
<evidence type="ECO:0000256" key="6">
    <source>
        <dbReference type="SAM" id="SignalP"/>
    </source>
</evidence>
<proteinExistence type="inferred from homology"/>